<evidence type="ECO:0000256" key="6">
    <source>
        <dbReference type="SAM" id="MobiDB-lite"/>
    </source>
</evidence>
<keyword evidence="8" id="KW-1185">Reference proteome</keyword>
<dbReference type="EMBL" id="LGRX02007868">
    <property type="protein sequence ID" value="KAK3274193.1"/>
    <property type="molecule type" value="Genomic_DNA"/>
</dbReference>
<dbReference type="Pfam" id="PF04699">
    <property type="entry name" value="P16-Arc"/>
    <property type="match status" value="1"/>
</dbReference>
<evidence type="ECO:0000256" key="1">
    <source>
        <dbReference type="ARBA" id="ARBA00004245"/>
    </source>
</evidence>
<dbReference type="GO" id="GO:0005885">
    <property type="term" value="C:Arp2/3 protein complex"/>
    <property type="evidence" value="ECO:0007669"/>
    <property type="project" value="InterPro"/>
</dbReference>
<evidence type="ECO:0000256" key="2">
    <source>
        <dbReference type="ARBA" id="ARBA00006084"/>
    </source>
</evidence>
<comment type="caution">
    <text evidence="7">The sequence shown here is derived from an EMBL/GenBank/DDBJ whole genome shotgun (WGS) entry which is preliminary data.</text>
</comment>
<evidence type="ECO:0000256" key="4">
    <source>
        <dbReference type="ARBA" id="ARBA00023212"/>
    </source>
</evidence>
<sequence>MTEFKRLLDHAPLDGSDGDKESHFGMMRETILRTKENEIDGIIKQLSPAQCDILMKYLYRGLAAADQKVCSVFLTWHERLTTAAGIGSIMRALTDKRTA</sequence>
<evidence type="ECO:0000256" key="5">
    <source>
        <dbReference type="RuleBase" id="RU004301"/>
    </source>
</evidence>
<keyword evidence="4 5" id="KW-0206">Cytoskeleton</keyword>
<evidence type="ECO:0000256" key="3">
    <source>
        <dbReference type="ARBA" id="ARBA00022490"/>
    </source>
</evidence>
<evidence type="ECO:0000313" key="8">
    <source>
        <dbReference type="Proteomes" id="UP001190700"/>
    </source>
</evidence>
<comment type="subcellular location">
    <subcellularLocation>
        <location evidence="1">Cytoplasm</location>
        <location evidence="1">Cytoskeleton</location>
    </subcellularLocation>
</comment>
<name>A0AAE0GAD2_9CHLO</name>
<comment type="similarity">
    <text evidence="2 5">Belongs to the ARPC5 family.</text>
</comment>
<dbReference type="InterPro" id="IPR006789">
    <property type="entry name" value="ARPC5"/>
</dbReference>
<dbReference type="SUPFAM" id="SSF69103">
    <property type="entry name" value="Arp2/3 complex 16 kDa subunit ARPC5"/>
    <property type="match status" value="1"/>
</dbReference>
<protein>
    <recommendedName>
        <fullName evidence="5">Actin-related protein 2/3 complex subunit 5</fullName>
    </recommendedName>
</protein>
<reference evidence="7 8" key="1">
    <citation type="journal article" date="2015" name="Genome Biol. Evol.">
        <title>Comparative Genomics of a Bacterivorous Green Alga Reveals Evolutionary Causalities and Consequences of Phago-Mixotrophic Mode of Nutrition.</title>
        <authorList>
            <person name="Burns J.A."/>
            <person name="Paasch A."/>
            <person name="Narechania A."/>
            <person name="Kim E."/>
        </authorList>
    </citation>
    <scope>NUCLEOTIDE SEQUENCE [LARGE SCALE GENOMIC DNA]</scope>
    <source>
        <strain evidence="7 8">PLY_AMNH</strain>
    </source>
</reference>
<organism evidence="7 8">
    <name type="scientific">Cymbomonas tetramitiformis</name>
    <dbReference type="NCBI Taxonomy" id="36881"/>
    <lineage>
        <taxon>Eukaryota</taxon>
        <taxon>Viridiplantae</taxon>
        <taxon>Chlorophyta</taxon>
        <taxon>Pyramimonadophyceae</taxon>
        <taxon>Pyramimonadales</taxon>
        <taxon>Pyramimonadaceae</taxon>
        <taxon>Cymbomonas</taxon>
    </lineage>
</organism>
<dbReference type="PANTHER" id="PTHR12644">
    <property type="entry name" value="ARP2/3 COMPLEX 16 KD SUBUNIT P16-ARC"/>
    <property type="match status" value="1"/>
</dbReference>
<feature type="region of interest" description="Disordered" evidence="6">
    <location>
        <begin position="1"/>
        <end position="22"/>
    </location>
</feature>
<comment type="function">
    <text evidence="5">Functions as component of the Arp2/3 complex which is involved in regulation of actin polymerization and together with an activating nucleation-promoting factor (NPF) mediates the formation of branched actin networks. Arp2/3 complex plays a critical role in the control of cell morphogenesis via the modulation of cell polarity development.</text>
</comment>
<gene>
    <name evidence="7" type="ORF">CYMTET_17615</name>
</gene>
<accession>A0AAE0GAD2</accession>
<dbReference type="GO" id="GO:0030833">
    <property type="term" value="P:regulation of actin filament polymerization"/>
    <property type="evidence" value="ECO:0007669"/>
    <property type="project" value="InterPro"/>
</dbReference>
<dbReference type="AlphaFoldDB" id="A0AAE0GAD2"/>
<dbReference type="Gene3D" id="1.25.40.190">
    <property type="entry name" value="Actin-related protein 2/3 complex subunit 5"/>
    <property type="match status" value="1"/>
</dbReference>
<dbReference type="Proteomes" id="UP001190700">
    <property type="component" value="Unassembled WGS sequence"/>
</dbReference>
<dbReference type="GO" id="GO:0034314">
    <property type="term" value="P:Arp2/3 complex-mediated actin nucleation"/>
    <property type="evidence" value="ECO:0007669"/>
    <property type="project" value="InterPro"/>
</dbReference>
<proteinExistence type="inferred from homology"/>
<evidence type="ECO:0000313" key="7">
    <source>
        <dbReference type="EMBL" id="KAK3274193.1"/>
    </source>
</evidence>
<keyword evidence="3" id="KW-0963">Cytoplasm</keyword>
<dbReference type="InterPro" id="IPR036743">
    <property type="entry name" value="ARPC5_sf"/>
</dbReference>